<accession>A0A4R1MN62</accession>
<comment type="caution">
    <text evidence="2">The sequence shown here is derived from an EMBL/GenBank/DDBJ whole genome shotgun (WGS) entry which is preliminary data.</text>
</comment>
<evidence type="ECO:0000313" key="2">
    <source>
        <dbReference type="EMBL" id="TCK93362.1"/>
    </source>
</evidence>
<evidence type="ECO:0000259" key="1">
    <source>
        <dbReference type="Pfam" id="PF14278"/>
    </source>
</evidence>
<dbReference type="SUPFAM" id="SSF46689">
    <property type="entry name" value="Homeodomain-like"/>
    <property type="match status" value="1"/>
</dbReference>
<proteinExistence type="predicted"/>
<organism evidence="2 3">
    <name type="scientific">Natranaerovirga hydrolytica</name>
    <dbReference type="NCBI Taxonomy" id="680378"/>
    <lineage>
        <taxon>Bacteria</taxon>
        <taxon>Bacillati</taxon>
        <taxon>Bacillota</taxon>
        <taxon>Clostridia</taxon>
        <taxon>Lachnospirales</taxon>
        <taxon>Natranaerovirgaceae</taxon>
        <taxon>Natranaerovirga</taxon>
    </lineage>
</organism>
<dbReference type="Proteomes" id="UP000294545">
    <property type="component" value="Unassembled WGS sequence"/>
</dbReference>
<keyword evidence="3" id="KW-1185">Reference proteome</keyword>
<dbReference type="PANTHER" id="PTHR43479:SF7">
    <property type="entry name" value="TETR-FAMILY TRANSCRIPTIONAL REGULATOR"/>
    <property type="match status" value="1"/>
</dbReference>
<protein>
    <submittedName>
        <fullName evidence="2">TetR family transcriptional regulator</fullName>
    </submittedName>
</protein>
<name>A0A4R1MN62_9FIRM</name>
<dbReference type="OrthoDB" id="9810250at2"/>
<dbReference type="Pfam" id="PF14278">
    <property type="entry name" value="TetR_C_8"/>
    <property type="match status" value="1"/>
</dbReference>
<evidence type="ECO:0000313" key="3">
    <source>
        <dbReference type="Proteomes" id="UP000294545"/>
    </source>
</evidence>
<gene>
    <name evidence="2" type="ORF">EDC19_1555</name>
</gene>
<feature type="domain" description="Transcriptional regulator TetR C-terminal Firmicutes type" evidence="1">
    <location>
        <begin position="74"/>
        <end position="169"/>
    </location>
</feature>
<dbReference type="InterPro" id="IPR039532">
    <property type="entry name" value="TetR_C_Firmicutes"/>
</dbReference>
<sequence length="178" mass="21293">MPESLITKKALASAMKELLTTKPFSKICIHDITGICHMNRKSFYYHFKDKYDLVNWIYYTDFVANVEQDLNTNTWDVLEKLCFYFYENRSFYYTILKIETHNPFNDYFIKAIEPLIMTSFADTFSNNDHKDFFNTYFVEALRSTIKYWVLYDSKIPPKDFINLLKSMMTEIAYKIVGI</sequence>
<dbReference type="Gene3D" id="1.10.357.10">
    <property type="entry name" value="Tetracycline Repressor, domain 2"/>
    <property type="match status" value="1"/>
</dbReference>
<reference evidence="2 3" key="1">
    <citation type="submission" date="2019-03" db="EMBL/GenBank/DDBJ databases">
        <title>Genomic Encyclopedia of Type Strains, Phase IV (KMG-IV): sequencing the most valuable type-strain genomes for metagenomic binning, comparative biology and taxonomic classification.</title>
        <authorList>
            <person name="Goeker M."/>
        </authorList>
    </citation>
    <scope>NUCLEOTIDE SEQUENCE [LARGE SCALE GENOMIC DNA]</scope>
    <source>
        <strain evidence="2 3">DSM 24176</strain>
    </source>
</reference>
<dbReference type="InterPro" id="IPR009057">
    <property type="entry name" value="Homeodomain-like_sf"/>
</dbReference>
<dbReference type="EMBL" id="SMGQ01000012">
    <property type="protein sequence ID" value="TCK93362.1"/>
    <property type="molecule type" value="Genomic_DNA"/>
</dbReference>
<dbReference type="InterPro" id="IPR050624">
    <property type="entry name" value="HTH-type_Tx_Regulator"/>
</dbReference>
<dbReference type="PANTHER" id="PTHR43479">
    <property type="entry name" value="ACREF/ENVCD OPERON REPRESSOR-RELATED"/>
    <property type="match status" value="1"/>
</dbReference>
<dbReference type="AlphaFoldDB" id="A0A4R1MN62"/>